<organism evidence="2 3">
    <name type="scientific">Necator americanus</name>
    <name type="common">Human hookworm</name>
    <dbReference type="NCBI Taxonomy" id="51031"/>
    <lineage>
        <taxon>Eukaryota</taxon>
        <taxon>Metazoa</taxon>
        <taxon>Ecdysozoa</taxon>
        <taxon>Nematoda</taxon>
        <taxon>Chromadorea</taxon>
        <taxon>Rhabditida</taxon>
        <taxon>Rhabditina</taxon>
        <taxon>Rhabditomorpha</taxon>
        <taxon>Strongyloidea</taxon>
        <taxon>Ancylostomatidae</taxon>
        <taxon>Bunostominae</taxon>
        <taxon>Necator</taxon>
    </lineage>
</organism>
<gene>
    <name evidence="2" type="primary">Necator_chrII.g6788</name>
    <name evidence="2" type="ORF">RB195_018995</name>
</gene>
<feature type="region of interest" description="Disordered" evidence="1">
    <location>
        <begin position="57"/>
        <end position="118"/>
    </location>
</feature>
<evidence type="ECO:0000313" key="2">
    <source>
        <dbReference type="EMBL" id="KAK6736052.1"/>
    </source>
</evidence>
<feature type="compositionally biased region" description="Basic and acidic residues" evidence="1">
    <location>
        <begin position="13"/>
        <end position="27"/>
    </location>
</feature>
<proteinExistence type="predicted"/>
<sequence length="118" mass="13202">MGANKLQYDEETDMKKRNETRGRKALEVGRQASVEKGARLEENVIRKSIRLGGVWSEGKNDVQSNEDHTTTTGHGRAGGKDVTTKTTCRQGDTRRQRPPKHTDEGRFALEKATLTDGY</sequence>
<dbReference type="EMBL" id="JAVFWL010000002">
    <property type="protein sequence ID" value="KAK6736052.1"/>
    <property type="molecule type" value="Genomic_DNA"/>
</dbReference>
<dbReference type="Proteomes" id="UP001303046">
    <property type="component" value="Unassembled WGS sequence"/>
</dbReference>
<evidence type="ECO:0000313" key="3">
    <source>
        <dbReference type="Proteomes" id="UP001303046"/>
    </source>
</evidence>
<accession>A0ABR1CC54</accession>
<feature type="region of interest" description="Disordered" evidence="1">
    <location>
        <begin position="1"/>
        <end position="27"/>
    </location>
</feature>
<evidence type="ECO:0000256" key="1">
    <source>
        <dbReference type="SAM" id="MobiDB-lite"/>
    </source>
</evidence>
<comment type="caution">
    <text evidence="2">The sequence shown here is derived from an EMBL/GenBank/DDBJ whole genome shotgun (WGS) entry which is preliminary data.</text>
</comment>
<reference evidence="2 3" key="1">
    <citation type="submission" date="2023-08" db="EMBL/GenBank/DDBJ databases">
        <title>A Necator americanus chromosomal reference genome.</title>
        <authorList>
            <person name="Ilik V."/>
            <person name="Petrzelkova K.J."/>
            <person name="Pardy F."/>
            <person name="Fuh T."/>
            <person name="Niatou-Singa F.S."/>
            <person name="Gouil Q."/>
            <person name="Baker L."/>
            <person name="Ritchie M.E."/>
            <person name="Jex A.R."/>
            <person name="Gazzola D."/>
            <person name="Li H."/>
            <person name="Toshio Fujiwara R."/>
            <person name="Zhan B."/>
            <person name="Aroian R.V."/>
            <person name="Pafco B."/>
            <person name="Schwarz E.M."/>
        </authorList>
    </citation>
    <scope>NUCLEOTIDE SEQUENCE [LARGE SCALE GENOMIC DNA]</scope>
    <source>
        <strain evidence="2 3">Aroian</strain>
        <tissue evidence="2">Whole animal</tissue>
    </source>
</reference>
<feature type="compositionally biased region" description="Basic and acidic residues" evidence="1">
    <location>
        <begin position="91"/>
        <end position="109"/>
    </location>
</feature>
<name>A0ABR1CC54_NECAM</name>
<protein>
    <submittedName>
        <fullName evidence="2">Uncharacterized protein</fullName>
    </submittedName>
</protein>
<keyword evidence="3" id="KW-1185">Reference proteome</keyword>